<dbReference type="Gramene" id="PVH32731">
    <property type="protein sequence ID" value="PVH32731"/>
    <property type="gene ID" value="PAHAL_9G474100"/>
</dbReference>
<protein>
    <submittedName>
        <fullName evidence="1">Uncharacterized protein</fullName>
    </submittedName>
</protein>
<dbReference type="EMBL" id="CM008054">
    <property type="protein sequence ID" value="PVH32731.1"/>
    <property type="molecule type" value="Genomic_DNA"/>
</dbReference>
<sequence length="123" mass="13985">MLPWWQPGGVDVLTTSTDAQPLRSGQQAFSPENVCQSIILRPIQSQSTTNRCNTCSPVQETVQRSLRRRRAGISFTVHPGLREAARSVSRGRDWLREGRRLYARTRRVCSIRAGKLLHLLRFA</sequence>
<reference evidence="1" key="1">
    <citation type="submission" date="2018-04" db="EMBL/GenBank/DDBJ databases">
        <title>WGS assembly of Panicum hallii.</title>
        <authorList>
            <person name="Lovell J."/>
            <person name="Jenkins J."/>
            <person name="Lowry D."/>
            <person name="Mamidi S."/>
            <person name="Sreedasyam A."/>
            <person name="Weng X."/>
            <person name="Barry K."/>
            <person name="Bonette J."/>
            <person name="Campitelli B."/>
            <person name="Daum C."/>
            <person name="Gordon S."/>
            <person name="Gould B."/>
            <person name="Lipzen A."/>
            <person name="Macqueen A."/>
            <person name="Palacio-Mejia J."/>
            <person name="Plott C."/>
            <person name="Shakirov E."/>
            <person name="Shu S."/>
            <person name="Yoshinaga Y."/>
            <person name="Zane M."/>
            <person name="Rokhsar D."/>
            <person name="Grimwood J."/>
            <person name="Schmutz J."/>
            <person name="Juenger T."/>
        </authorList>
    </citation>
    <scope>NUCLEOTIDE SEQUENCE [LARGE SCALE GENOMIC DNA]</scope>
    <source>
        <strain evidence="1">FIL2</strain>
    </source>
</reference>
<evidence type="ECO:0000313" key="1">
    <source>
        <dbReference type="EMBL" id="PVH32731.1"/>
    </source>
</evidence>
<name>A0A2T8I4Y7_9POAL</name>
<dbReference type="Proteomes" id="UP000243499">
    <property type="component" value="Chromosome 9"/>
</dbReference>
<gene>
    <name evidence="1" type="ORF">PAHAL_9G474100</name>
</gene>
<proteinExistence type="predicted"/>
<accession>A0A2T8I4Y7</accession>
<organism evidence="1">
    <name type="scientific">Panicum hallii</name>
    <dbReference type="NCBI Taxonomy" id="206008"/>
    <lineage>
        <taxon>Eukaryota</taxon>
        <taxon>Viridiplantae</taxon>
        <taxon>Streptophyta</taxon>
        <taxon>Embryophyta</taxon>
        <taxon>Tracheophyta</taxon>
        <taxon>Spermatophyta</taxon>
        <taxon>Magnoliopsida</taxon>
        <taxon>Liliopsida</taxon>
        <taxon>Poales</taxon>
        <taxon>Poaceae</taxon>
        <taxon>PACMAD clade</taxon>
        <taxon>Panicoideae</taxon>
        <taxon>Panicodae</taxon>
        <taxon>Paniceae</taxon>
        <taxon>Panicinae</taxon>
        <taxon>Panicum</taxon>
        <taxon>Panicum sect. Panicum</taxon>
    </lineage>
</organism>
<dbReference type="AlphaFoldDB" id="A0A2T8I4Y7"/>